<gene>
    <name evidence="13" type="primary">LOC125776166</name>
</gene>
<sequence>MIPVRERNIGKDERCANPNGCISNESRCDLFRYVRWLLYAAAIRPTPFEEFLPQRFHRYSVLLNWILDIFLDLMVLHMLVLFLCTIYFNYDNGDLEFLISVGIQTAVYSWVTIIKLIFRYVYPDLTNGILDYVNKEYIVHSAVELRDKERMPNEEINEYYVTNELPFDLDCLPHILNPADTARPRSFREAFKYALRPCVEHHIFILNVLRKVQRLFNFIWMVKMVLITLFFCMAAFNIVKLSEGETFLKVFSMGHYLFLALCDLFMTCYASEIIYIGSQGCAEALLRSPWYLHLREVRTDYLIFLTNSQQAFEFTAGKMYPLRLDKFRAVSNLEEEIDVPEEPDQWNKRDKILEKEDVTTDKSEELENNTKSSA</sequence>
<keyword evidence="9 10" id="KW-0807">Transducer</keyword>
<proteinExistence type="inferred from homology"/>
<evidence type="ECO:0000313" key="13">
    <source>
        <dbReference type="RefSeq" id="XP_049303012.1"/>
    </source>
</evidence>
<keyword evidence="3 10" id="KW-0716">Sensory transduction</keyword>
<dbReference type="InterPro" id="IPR004117">
    <property type="entry name" value="7tm6_olfct_rcpt"/>
</dbReference>
<name>A0ABM3J1A5_BACDO</name>
<dbReference type="RefSeq" id="XP_049303012.1">
    <property type="nucleotide sequence ID" value="XM_049447055.1"/>
</dbReference>
<feature type="transmembrane region" description="Helical" evidence="10">
    <location>
        <begin position="65"/>
        <end position="90"/>
    </location>
</feature>
<dbReference type="GeneID" id="125776166"/>
<comment type="similarity">
    <text evidence="10">Belongs to the insect chemoreceptor superfamily. Heteromeric odorant receptor channel (TC 1.A.69) family.</text>
</comment>
<organism evidence="12 13">
    <name type="scientific">Bactrocera dorsalis</name>
    <name type="common">Oriental fruit fly</name>
    <name type="synonym">Dacus dorsalis</name>
    <dbReference type="NCBI Taxonomy" id="27457"/>
    <lineage>
        <taxon>Eukaryota</taxon>
        <taxon>Metazoa</taxon>
        <taxon>Ecdysozoa</taxon>
        <taxon>Arthropoda</taxon>
        <taxon>Hexapoda</taxon>
        <taxon>Insecta</taxon>
        <taxon>Pterygota</taxon>
        <taxon>Neoptera</taxon>
        <taxon>Endopterygota</taxon>
        <taxon>Diptera</taxon>
        <taxon>Brachycera</taxon>
        <taxon>Muscomorpha</taxon>
        <taxon>Tephritoidea</taxon>
        <taxon>Tephritidae</taxon>
        <taxon>Bactrocera</taxon>
        <taxon>Bactrocera</taxon>
    </lineage>
</organism>
<keyword evidence="5 10" id="KW-0552">Olfaction</keyword>
<keyword evidence="8 10" id="KW-0675">Receptor</keyword>
<evidence type="ECO:0000256" key="6">
    <source>
        <dbReference type="ARBA" id="ARBA00022989"/>
    </source>
</evidence>
<evidence type="ECO:0000256" key="3">
    <source>
        <dbReference type="ARBA" id="ARBA00022606"/>
    </source>
</evidence>
<keyword evidence="2" id="KW-1003">Cell membrane</keyword>
<evidence type="ECO:0000313" key="12">
    <source>
        <dbReference type="Proteomes" id="UP001652620"/>
    </source>
</evidence>
<feature type="compositionally biased region" description="Basic and acidic residues" evidence="11">
    <location>
        <begin position="345"/>
        <end position="365"/>
    </location>
</feature>
<dbReference type="Proteomes" id="UP001652620">
    <property type="component" value="Chromosome 2"/>
</dbReference>
<dbReference type="PANTHER" id="PTHR21137">
    <property type="entry name" value="ODORANT RECEPTOR"/>
    <property type="match status" value="1"/>
</dbReference>
<comment type="subcellular location">
    <subcellularLocation>
        <location evidence="1 10">Cell membrane</location>
        <topology evidence="1 10">Multi-pass membrane protein</topology>
    </subcellularLocation>
</comment>
<evidence type="ECO:0000256" key="4">
    <source>
        <dbReference type="ARBA" id="ARBA00022692"/>
    </source>
</evidence>
<evidence type="ECO:0000256" key="10">
    <source>
        <dbReference type="RuleBase" id="RU351113"/>
    </source>
</evidence>
<feature type="transmembrane region" description="Helical" evidence="10">
    <location>
        <begin position="215"/>
        <end position="236"/>
    </location>
</feature>
<dbReference type="Pfam" id="PF02949">
    <property type="entry name" value="7tm_6"/>
    <property type="match status" value="1"/>
</dbReference>
<evidence type="ECO:0000256" key="2">
    <source>
        <dbReference type="ARBA" id="ARBA00022475"/>
    </source>
</evidence>
<keyword evidence="12" id="KW-1185">Reference proteome</keyword>
<keyword evidence="6 10" id="KW-1133">Transmembrane helix</keyword>
<feature type="transmembrane region" description="Helical" evidence="10">
    <location>
        <begin position="96"/>
        <end position="118"/>
    </location>
</feature>
<comment type="caution">
    <text evidence="10">Lacks conserved residue(s) required for the propagation of feature annotation.</text>
</comment>
<reference evidence="12" key="1">
    <citation type="submission" date="2025-05" db="UniProtKB">
        <authorList>
            <consortium name="RefSeq"/>
        </authorList>
    </citation>
    <scope>NUCLEOTIDE SEQUENCE [LARGE SCALE GENOMIC DNA]</scope>
</reference>
<feature type="transmembrane region" description="Helical" evidence="10">
    <location>
        <begin position="256"/>
        <end position="277"/>
    </location>
</feature>
<keyword evidence="4 10" id="KW-0812">Transmembrane</keyword>
<keyword evidence="7 10" id="KW-0472">Membrane</keyword>
<evidence type="ECO:0000256" key="5">
    <source>
        <dbReference type="ARBA" id="ARBA00022725"/>
    </source>
</evidence>
<protein>
    <recommendedName>
        <fullName evidence="10">Odorant receptor</fullName>
    </recommendedName>
</protein>
<accession>A0ABM3J1A5</accession>
<evidence type="ECO:0000256" key="11">
    <source>
        <dbReference type="SAM" id="MobiDB-lite"/>
    </source>
</evidence>
<evidence type="ECO:0000256" key="9">
    <source>
        <dbReference type="ARBA" id="ARBA00023224"/>
    </source>
</evidence>
<evidence type="ECO:0000256" key="7">
    <source>
        <dbReference type="ARBA" id="ARBA00023136"/>
    </source>
</evidence>
<feature type="region of interest" description="Disordered" evidence="11">
    <location>
        <begin position="340"/>
        <end position="374"/>
    </location>
</feature>
<evidence type="ECO:0000256" key="8">
    <source>
        <dbReference type="ARBA" id="ARBA00023170"/>
    </source>
</evidence>
<reference evidence="13" key="2">
    <citation type="submission" date="2025-08" db="UniProtKB">
        <authorList>
            <consortium name="RefSeq"/>
        </authorList>
    </citation>
    <scope>IDENTIFICATION</scope>
    <source>
        <tissue evidence="13">Adult</tissue>
    </source>
</reference>
<evidence type="ECO:0000256" key="1">
    <source>
        <dbReference type="ARBA" id="ARBA00004651"/>
    </source>
</evidence>
<dbReference type="PANTHER" id="PTHR21137:SF42">
    <property type="entry name" value="ODORANT RECEPTOR 83A"/>
    <property type="match status" value="1"/>
</dbReference>